<dbReference type="EMBL" id="NHTK01000651">
    <property type="protein sequence ID" value="PPR06431.1"/>
    <property type="molecule type" value="Genomic_DNA"/>
</dbReference>
<evidence type="ECO:0000259" key="2">
    <source>
        <dbReference type="Pfam" id="PF20231"/>
    </source>
</evidence>
<dbReference type="AlphaFoldDB" id="A0A409YTU2"/>
<dbReference type="Pfam" id="PF20231">
    <property type="entry name" value="DUF6589"/>
    <property type="match status" value="1"/>
</dbReference>
<keyword evidence="4" id="KW-1185">Reference proteome</keyword>
<accession>A0A409YTU2</accession>
<feature type="compositionally biased region" description="Polar residues" evidence="1">
    <location>
        <begin position="38"/>
        <end position="52"/>
    </location>
</feature>
<organism evidence="3 4">
    <name type="scientific">Panaeolus cyanescens</name>
    <dbReference type="NCBI Taxonomy" id="181874"/>
    <lineage>
        <taxon>Eukaryota</taxon>
        <taxon>Fungi</taxon>
        <taxon>Dikarya</taxon>
        <taxon>Basidiomycota</taxon>
        <taxon>Agaricomycotina</taxon>
        <taxon>Agaricomycetes</taxon>
        <taxon>Agaricomycetidae</taxon>
        <taxon>Agaricales</taxon>
        <taxon>Agaricineae</taxon>
        <taxon>Galeropsidaceae</taxon>
        <taxon>Panaeolus</taxon>
    </lineage>
</organism>
<evidence type="ECO:0000256" key="1">
    <source>
        <dbReference type="SAM" id="MobiDB-lite"/>
    </source>
</evidence>
<feature type="compositionally biased region" description="Basic residues" evidence="1">
    <location>
        <begin position="57"/>
        <end position="67"/>
    </location>
</feature>
<dbReference type="STRING" id="181874.A0A409YTU2"/>
<evidence type="ECO:0000313" key="3">
    <source>
        <dbReference type="EMBL" id="PPR06431.1"/>
    </source>
</evidence>
<dbReference type="InParanoid" id="A0A409YTU2"/>
<feature type="domain" description="DUF6589" evidence="2">
    <location>
        <begin position="436"/>
        <end position="903"/>
    </location>
</feature>
<dbReference type="Proteomes" id="UP000284842">
    <property type="component" value="Unassembled WGS sequence"/>
</dbReference>
<protein>
    <recommendedName>
        <fullName evidence="2">DUF6589 domain-containing protein</fullName>
    </recommendedName>
</protein>
<dbReference type="OrthoDB" id="3033641at2759"/>
<dbReference type="InterPro" id="IPR046496">
    <property type="entry name" value="DUF6589"/>
</dbReference>
<gene>
    <name evidence="3" type="ORF">CVT24_002522</name>
</gene>
<feature type="compositionally biased region" description="Low complexity" evidence="1">
    <location>
        <begin position="15"/>
        <end position="24"/>
    </location>
</feature>
<evidence type="ECO:0000313" key="4">
    <source>
        <dbReference type="Proteomes" id="UP000284842"/>
    </source>
</evidence>
<feature type="compositionally biased region" description="Low complexity" evidence="1">
    <location>
        <begin position="68"/>
        <end position="81"/>
    </location>
</feature>
<proteinExistence type="predicted"/>
<name>A0A409YTU2_9AGAR</name>
<feature type="region of interest" description="Disordered" evidence="1">
    <location>
        <begin position="1"/>
        <end position="82"/>
    </location>
</feature>
<feature type="region of interest" description="Disordered" evidence="1">
    <location>
        <begin position="701"/>
        <end position="728"/>
    </location>
</feature>
<reference evidence="3 4" key="1">
    <citation type="journal article" date="2018" name="Evol. Lett.">
        <title>Horizontal gene cluster transfer increased hallucinogenic mushroom diversity.</title>
        <authorList>
            <person name="Reynolds H.T."/>
            <person name="Vijayakumar V."/>
            <person name="Gluck-Thaler E."/>
            <person name="Korotkin H.B."/>
            <person name="Matheny P.B."/>
            <person name="Slot J.C."/>
        </authorList>
    </citation>
    <scope>NUCLEOTIDE SEQUENCE [LARGE SCALE GENOMIC DNA]</scope>
    <source>
        <strain evidence="3 4">2629</strain>
    </source>
</reference>
<comment type="caution">
    <text evidence="3">The sequence shown here is derived from an EMBL/GenBank/DDBJ whole genome shotgun (WGS) entry which is preliminary data.</text>
</comment>
<sequence>MSTFTPSPAGFRDITNTTPTTSTPLKANKTSKRKQTSVDENTIPLGQSSQSKFRLGSAKKLKAHHTTHTNTNTSLPSVPQFPYSPSPSPSSFSHAFHSFSNSNSIKSPPLTVDQKLQRMIEALKSCHWTLGEFLFHMSNHVSRGGREHNQAQMMSSFLSGRTSHTPMQIINLWIKSPDSRVSAGAGKSESDLMYNLDVPYHLIQSLRPAITSYAAQTIEKRVIFEAQKAVSATAGLHASLRKSAHCKVEMIDIGASTMSEIGSVQMDHQPLTCRLIESIGGRARNPVRTTRVRKGDVRPVELVRINTLSSLNFARNREARLLPLLKGLLYFAHSAPTDLFAYNSRLGEMPSYSTIYQVARQLGINQTAISFQRGRNPAIIGALQLDNVQNYVKPQDHRMGRVAQMNIGIAGVYYELNGVEGDALDVSDRQMRVAQNKRASLTVATLLSWINGTHLDVIYTSHWLRILINYIPELASMKVDVNNRFRTKGAKLRLDPDPTTVHSLSTSGKNETYTSEIKDGLVDFLSQIGQKDGDYLNRLILVGGDGLTFQKLNEVKRYLQFHGDPLQSMELVQPVLALWHTEWTNLSRIYETHQGSSTSRDPSCIGHSACQIGQSLPPNVKKVDYHTGSELLNVVVTSRILDCWRIRFNCEDLRSHFRNLAEKKQLPTFQELESHADSLHSAYSTTQAIYEALGDTSTSDTKWSRTVPLGTPWPETPRPVDPSKPIAPSVTKPVKPIAKIPAIPAAQRRDSKGDRCLSNSIALIRDGLLSMEFSFASAEGDVGRVYELLKILLFTFAGSTHTKYTTYLLEFLTQLELESSRSLKEAILRSTLVNLRGRAGSFTASDLMQEYFNRLLEAVVDKKGSKYDDEFIRTVIAPNLHHFARIKIEMRNSVGLNSRSGRHSAPGIETEIATLLRVYRKCELHKRRPGRVYDDKHKDDFNAGVIKLDNGRLQRWVWETSRARDLIRKAERVDAEVTTLTSQQLAEDNGDEACDDTDEEEQEEYLDCHRLDSEVPLFLSELDDSGNSLYRTSMLVEEIESGNELEDFQADENIYIQDLIDADT</sequence>